<dbReference type="Gene3D" id="3.30.450.20">
    <property type="entry name" value="PAS domain"/>
    <property type="match status" value="1"/>
</dbReference>
<dbReference type="InterPro" id="IPR051310">
    <property type="entry name" value="MCP_chemotaxis"/>
</dbReference>
<sequence>MAFMDFQTSVLGRMAGFLYRCRADENYTMLEMTDGIERIFGYPAEEIIGNVKRTFTSIMCEEDVPLMDKVVGIALEGRIDWTMEYRIRHRDGHYVWVTETGGGVWDENGELLYLEGSIINIESLYQRIDEQTAGMRITASKTNEILHSLRYLKLLAVNAGIEAARAGTAGSGFAVLAAEMRQLANSSEEAARAITSAQRRE</sequence>
<reference evidence="7 8" key="1">
    <citation type="journal article" date="2013" name="Genome Announc.">
        <title>Draft Genome Sequence of Rhizobium mesoamericanum STM3625, a Nitrogen-Fixing Symbiont of Mimosa pudica Isolated in French Guiana (South America).</title>
        <authorList>
            <person name="Moulin L."/>
            <person name="Mornico D."/>
            <person name="Melkonian R."/>
            <person name="Klonowska A."/>
        </authorList>
    </citation>
    <scope>NUCLEOTIDE SEQUENCE [LARGE SCALE GENOMIC DNA]</scope>
    <source>
        <strain evidence="7 8">STM3625</strain>
    </source>
</reference>
<dbReference type="PRINTS" id="PR00260">
    <property type="entry name" value="CHEMTRNSDUCR"/>
</dbReference>
<evidence type="ECO:0000259" key="6">
    <source>
        <dbReference type="PROSITE" id="PS50113"/>
    </source>
</evidence>
<comment type="caution">
    <text evidence="7">The sequence shown here is derived from an EMBL/GenBank/DDBJ whole genome shotgun (WGS) entry which is preliminary data.</text>
</comment>
<feature type="domain" description="PAS" evidence="5">
    <location>
        <begin position="24"/>
        <end position="78"/>
    </location>
</feature>
<dbReference type="PROSITE" id="PS50113">
    <property type="entry name" value="PAC"/>
    <property type="match status" value="1"/>
</dbReference>
<dbReference type="PANTHER" id="PTHR43531:SF11">
    <property type="entry name" value="METHYL-ACCEPTING CHEMOTAXIS PROTEIN 3"/>
    <property type="match status" value="1"/>
</dbReference>
<dbReference type="InterPro" id="IPR013655">
    <property type="entry name" value="PAS_fold_3"/>
</dbReference>
<dbReference type="PROSITE" id="PS50111">
    <property type="entry name" value="CHEMOTAXIS_TRANSDUC_2"/>
    <property type="match status" value="1"/>
</dbReference>
<name>K0PK41_9HYPH</name>
<proteinExistence type="inferred from homology"/>
<keyword evidence="3" id="KW-0807">Transducer</keyword>
<keyword evidence="8" id="KW-1185">Reference proteome</keyword>
<feature type="domain" description="Methyl-accepting transducer" evidence="4">
    <location>
        <begin position="154"/>
        <end position="201"/>
    </location>
</feature>
<dbReference type="STRING" id="1211777.BN77_3900"/>
<dbReference type="CDD" id="cd00130">
    <property type="entry name" value="PAS"/>
    <property type="match status" value="1"/>
</dbReference>
<dbReference type="GO" id="GO:0016020">
    <property type="term" value="C:membrane"/>
    <property type="evidence" value="ECO:0007669"/>
    <property type="project" value="InterPro"/>
</dbReference>
<dbReference type="NCBIfam" id="TIGR00229">
    <property type="entry name" value="sensory_box"/>
    <property type="match status" value="1"/>
</dbReference>
<evidence type="ECO:0000313" key="8">
    <source>
        <dbReference type="Proteomes" id="UP000009319"/>
    </source>
</evidence>
<dbReference type="PROSITE" id="PS50112">
    <property type="entry name" value="PAS"/>
    <property type="match status" value="1"/>
</dbReference>
<dbReference type="InterPro" id="IPR000700">
    <property type="entry name" value="PAS-assoc_C"/>
</dbReference>
<feature type="domain" description="PAC" evidence="6">
    <location>
        <begin position="81"/>
        <end position="133"/>
    </location>
</feature>
<dbReference type="GO" id="GO:0007165">
    <property type="term" value="P:signal transduction"/>
    <property type="evidence" value="ECO:0007669"/>
    <property type="project" value="UniProtKB-KW"/>
</dbReference>
<keyword evidence="1" id="KW-0145">Chemotaxis</keyword>
<evidence type="ECO:0000313" key="7">
    <source>
        <dbReference type="EMBL" id="CCM76861.1"/>
    </source>
</evidence>
<evidence type="ECO:0000256" key="2">
    <source>
        <dbReference type="ARBA" id="ARBA00029447"/>
    </source>
</evidence>
<dbReference type="GO" id="GO:0004888">
    <property type="term" value="F:transmembrane signaling receptor activity"/>
    <property type="evidence" value="ECO:0007669"/>
    <property type="project" value="InterPro"/>
</dbReference>
<dbReference type="Pfam" id="PF00015">
    <property type="entry name" value="MCPsignal"/>
    <property type="match status" value="1"/>
</dbReference>
<dbReference type="InterPro" id="IPR035965">
    <property type="entry name" value="PAS-like_dom_sf"/>
</dbReference>
<dbReference type="Pfam" id="PF08447">
    <property type="entry name" value="PAS_3"/>
    <property type="match status" value="1"/>
</dbReference>
<dbReference type="GO" id="GO:0006935">
    <property type="term" value="P:chemotaxis"/>
    <property type="evidence" value="ECO:0007669"/>
    <property type="project" value="UniProtKB-KW"/>
</dbReference>
<dbReference type="SUPFAM" id="SSF55785">
    <property type="entry name" value="PYP-like sensor domain (PAS domain)"/>
    <property type="match status" value="1"/>
</dbReference>
<dbReference type="EMBL" id="CANI01000027">
    <property type="protein sequence ID" value="CCM76861.1"/>
    <property type="molecule type" value="Genomic_DNA"/>
</dbReference>
<dbReference type="eggNOG" id="COG0840">
    <property type="taxonomic scope" value="Bacteria"/>
</dbReference>
<dbReference type="HOGENOM" id="CLU_1365295_0_0_5"/>
<evidence type="ECO:0000259" key="4">
    <source>
        <dbReference type="PROSITE" id="PS50111"/>
    </source>
</evidence>
<dbReference type="SUPFAM" id="SSF58104">
    <property type="entry name" value="Methyl-accepting chemotaxis protein (MCP) signaling domain"/>
    <property type="match status" value="1"/>
</dbReference>
<gene>
    <name evidence="7" type="ORF">BN77_3900</name>
</gene>
<dbReference type="InterPro" id="IPR004090">
    <property type="entry name" value="Chemotax_Me-accpt_rcpt"/>
</dbReference>
<accession>K0PK41</accession>
<organism evidence="7 8">
    <name type="scientific">Rhizobium mesoamericanum STM3625</name>
    <dbReference type="NCBI Taxonomy" id="1211777"/>
    <lineage>
        <taxon>Bacteria</taxon>
        <taxon>Pseudomonadati</taxon>
        <taxon>Pseudomonadota</taxon>
        <taxon>Alphaproteobacteria</taxon>
        <taxon>Hyphomicrobiales</taxon>
        <taxon>Rhizobiaceae</taxon>
        <taxon>Rhizobium/Agrobacterium group</taxon>
        <taxon>Rhizobium</taxon>
    </lineage>
</organism>
<dbReference type="PANTHER" id="PTHR43531">
    <property type="entry name" value="PROTEIN ICFG"/>
    <property type="match status" value="1"/>
</dbReference>
<protein>
    <submittedName>
        <fullName evidence="7">Chemotaxis protein</fullName>
    </submittedName>
</protein>
<evidence type="ECO:0000256" key="1">
    <source>
        <dbReference type="ARBA" id="ARBA00022500"/>
    </source>
</evidence>
<dbReference type="Proteomes" id="UP000009319">
    <property type="component" value="Unassembled WGS sequence"/>
</dbReference>
<dbReference type="InterPro" id="IPR001610">
    <property type="entry name" value="PAC"/>
</dbReference>
<dbReference type="SMART" id="SM00086">
    <property type="entry name" value="PAC"/>
    <property type="match status" value="1"/>
</dbReference>
<dbReference type="InterPro" id="IPR004089">
    <property type="entry name" value="MCPsignal_dom"/>
</dbReference>
<comment type="similarity">
    <text evidence="2">Belongs to the methyl-accepting chemotaxis (MCP) protein family.</text>
</comment>
<evidence type="ECO:0000259" key="5">
    <source>
        <dbReference type="PROSITE" id="PS50112"/>
    </source>
</evidence>
<dbReference type="Gene3D" id="1.10.287.950">
    <property type="entry name" value="Methyl-accepting chemotaxis protein"/>
    <property type="match status" value="1"/>
</dbReference>
<evidence type="ECO:0000256" key="3">
    <source>
        <dbReference type="PROSITE-ProRule" id="PRU00284"/>
    </source>
</evidence>
<dbReference type="AlphaFoldDB" id="K0PK41"/>
<dbReference type="InterPro" id="IPR000014">
    <property type="entry name" value="PAS"/>
</dbReference>